<evidence type="ECO:0000256" key="12">
    <source>
        <dbReference type="ARBA" id="ARBA00023033"/>
    </source>
</evidence>
<dbReference type="GO" id="GO:0008202">
    <property type="term" value="P:steroid metabolic process"/>
    <property type="evidence" value="ECO:0007669"/>
    <property type="project" value="TreeGrafter"/>
</dbReference>
<evidence type="ECO:0000256" key="2">
    <source>
        <dbReference type="ARBA" id="ARBA00004174"/>
    </source>
</evidence>
<dbReference type="Proteomes" id="UP000551758">
    <property type="component" value="Unassembled WGS sequence"/>
</dbReference>
<comment type="caution">
    <text evidence="14">The sequence shown here is derived from an EMBL/GenBank/DDBJ whole genome shotgun (WGS) entry which is preliminary data.</text>
</comment>
<dbReference type="GO" id="GO:0016712">
    <property type="term" value="F:oxidoreductase activity, acting on paired donors, with incorporation or reduction of molecular oxygen, reduced flavin or flavoprotein as one donor, and incorporation of one atom of oxygen"/>
    <property type="evidence" value="ECO:0007669"/>
    <property type="project" value="UniProtKB-EC"/>
</dbReference>
<dbReference type="Pfam" id="PF00067">
    <property type="entry name" value="p450"/>
    <property type="match status" value="1"/>
</dbReference>
<evidence type="ECO:0000256" key="11">
    <source>
        <dbReference type="ARBA" id="ARBA00023004"/>
    </source>
</evidence>
<evidence type="ECO:0000256" key="5">
    <source>
        <dbReference type="ARBA" id="ARBA00012109"/>
    </source>
</evidence>
<dbReference type="GO" id="GO:0005506">
    <property type="term" value="F:iron ion binding"/>
    <property type="evidence" value="ECO:0007669"/>
    <property type="project" value="InterPro"/>
</dbReference>
<evidence type="ECO:0000256" key="6">
    <source>
        <dbReference type="ARBA" id="ARBA00022617"/>
    </source>
</evidence>
<keyword evidence="10" id="KW-0560">Oxidoreductase</keyword>
<sequence>MKTAVSLCEDEQWKRIRTLLSPTFTSGKLKEMFPIIGQYGDVLVRNLRKAAEKGKLITLIDSLSIS</sequence>
<keyword evidence="15" id="KW-1185">Reference proteome</keyword>
<dbReference type="InterPro" id="IPR036396">
    <property type="entry name" value="Cyt_P450_sf"/>
</dbReference>
<dbReference type="InterPro" id="IPR050705">
    <property type="entry name" value="Cytochrome_P450_3A"/>
</dbReference>
<keyword evidence="7" id="KW-0479">Metal-binding</keyword>
<dbReference type="AlphaFoldDB" id="A0A7J7ES16"/>
<dbReference type="EC" id="1.14.14.1" evidence="5"/>
<protein>
    <recommendedName>
        <fullName evidence="5">unspecific monooxygenase</fullName>
        <ecNumber evidence="5">1.14.14.1</ecNumber>
    </recommendedName>
</protein>
<evidence type="ECO:0000256" key="4">
    <source>
        <dbReference type="ARBA" id="ARBA00010617"/>
    </source>
</evidence>
<dbReference type="PANTHER" id="PTHR24302">
    <property type="entry name" value="CYTOCHROME P450 FAMILY 3"/>
    <property type="match status" value="1"/>
</dbReference>
<evidence type="ECO:0000256" key="3">
    <source>
        <dbReference type="ARBA" id="ARBA00004406"/>
    </source>
</evidence>
<evidence type="ECO:0000313" key="15">
    <source>
        <dbReference type="Proteomes" id="UP000551758"/>
    </source>
</evidence>
<keyword evidence="13" id="KW-0472">Membrane</keyword>
<evidence type="ECO:0000256" key="7">
    <source>
        <dbReference type="ARBA" id="ARBA00022723"/>
    </source>
</evidence>
<reference evidence="14 15" key="1">
    <citation type="journal article" date="2020" name="Mol. Biol. Evol.">
        <title>Interspecific Gene Flow and the Evolution of Specialization in Black and White Rhinoceros.</title>
        <authorList>
            <person name="Moodley Y."/>
            <person name="Westbury M.V."/>
            <person name="Russo I.M."/>
            <person name="Gopalakrishnan S."/>
            <person name="Rakotoarivelo A."/>
            <person name="Olsen R.A."/>
            <person name="Prost S."/>
            <person name="Tunstall T."/>
            <person name="Ryder O.A."/>
            <person name="Dalen L."/>
            <person name="Bruford M.W."/>
        </authorList>
    </citation>
    <scope>NUCLEOTIDE SEQUENCE [LARGE SCALE GENOMIC DNA]</scope>
    <source>
        <strain evidence="14">SBR-YM</strain>
        <tissue evidence="14">Skin</tissue>
    </source>
</reference>
<evidence type="ECO:0000313" key="14">
    <source>
        <dbReference type="EMBL" id="KAF5918236.1"/>
    </source>
</evidence>
<keyword evidence="12" id="KW-0503">Monooxygenase</keyword>
<organism evidence="14 15">
    <name type="scientific">Diceros bicornis minor</name>
    <name type="common">South-central black rhinoceros</name>
    <dbReference type="NCBI Taxonomy" id="77932"/>
    <lineage>
        <taxon>Eukaryota</taxon>
        <taxon>Metazoa</taxon>
        <taxon>Chordata</taxon>
        <taxon>Craniata</taxon>
        <taxon>Vertebrata</taxon>
        <taxon>Euteleostomi</taxon>
        <taxon>Mammalia</taxon>
        <taxon>Eutheria</taxon>
        <taxon>Laurasiatheria</taxon>
        <taxon>Perissodactyla</taxon>
        <taxon>Rhinocerotidae</taxon>
        <taxon>Diceros</taxon>
    </lineage>
</organism>
<keyword evidence="8" id="KW-0256">Endoplasmic reticulum</keyword>
<evidence type="ECO:0000256" key="1">
    <source>
        <dbReference type="ARBA" id="ARBA00001971"/>
    </source>
</evidence>
<comment type="similarity">
    <text evidence="4">Belongs to the cytochrome P450 family.</text>
</comment>
<dbReference type="Gene3D" id="1.10.630.10">
    <property type="entry name" value="Cytochrome P450"/>
    <property type="match status" value="1"/>
</dbReference>
<dbReference type="GO" id="GO:0070989">
    <property type="term" value="P:oxidative demethylation"/>
    <property type="evidence" value="ECO:0007669"/>
    <property type="project" value="TreeGrafter"/>
</dbReference>
<dbReference type="SUPFAM" id="SSF48264">
    <property type="entry name" value="Cytochrome P450"/>
    <property type="match status" value="1"/>
</dbReference>
<dbReference type="GO" id="GO:0020037">
    <property type="term" value="F:heme binding"/>
    <property type="evidence" value="ECO:0007669"/>
    <property type="project" value="InterPro"/>
</dbReference>
<accession>A0A7J7ES16</accession>
<proteinExistence type="inferred from homology"/>
<keyword evidence="9" id="KW-0492">Microsome</keyword>
<dbReference type="GO" id="GO:0005789">
    <property type="term" value="C:endoplasmic reticulum membrane"/>
    <property type="evidence" value="ECO:0007669"/>
    <property type="project" value="UniProtKB-SubCell"/>
</dbReference>
<dbReference type="PANTHER" id="PTHR24302:SF38">
    <property type="entry name" value="CYTOCHROME P450 3A5"/>
    <property type="match status" value="1"/>
</dbReference>
<comment type="subcellular location">
    <subcellularLocation>
        <location evidence="3">Endoplasmic reticulum membrane</location>
        <topology evidence="3">Peripheral membrane protein</topology>
    </subcellularLocation>
    <subcellularLocation>
        <location evidence="2">Microsome membrane</location>
        <topology evidence="2">Peripheral membrane protein</topology>
    </subcellularLocation>
</comment>
<evidence type="ECO:0000256" key="9">
    <source>
        <dbReference type="ARBA" id="ARBA00022848"/>
    </source>
</evidence>
<keyword evidence="6" id="KW-0349">Heme</keyword>
<dbReference type="InterPro" id="IPR001128">
    <property type="entry name" value="Cyt_P450"/>
</dbReference>
<dbReference type="GO" id="GO:0050649">
    <property type="term" value="F:testosterone 6-beta-hydroxylase activity"/>
    <property type="evidence" value="ECO:0007669"/>
    <property type="project" value="TreeGrafter"/>
</dbReference>
<keyword evidence="11" id="KW-0408">Iron</keyword>
<name>A0A7J7ES16_DICBM</name>
<dbReference type="EMBL" id="JACDTQ010002466">
    <property type="protein sequence ID" value="KAF5918236.1"/>
    <property type="molecule type" value="Genomic_DNA"/>
</dbReference>
<evidence type="ECO:0000256" key="13">
    <source>
        <dbReference type="ARBA" id="ARBA00023136"/>
    </source>
</evidence>
<gene>
    <name evidence="14" type="ORF">HPG69_002878</name>
</gene>
<evidence type="ECO:0000256" key="8">
    <source>
        <dbReference type="ARBA" id="ARBA00022824"/>
    </source>
</evidence>
<evidence type="ECO:0000256" key="10">
    <source>
        <dbReference type="ARBA" id="ARBA00023002"/>
    </source>
</evidence>
<comment type="cofactor">
    <cofactor evidence="1">
        <name>heme</name>
        <dbReference type="ChEBI" id="CHEBI:30413"/>
    </cofactor>
</comment>